<keyword evidence="4" id="KW-0010">Activator</keyword>
<comment type="similarity">
    <text evidence="1">Belongs to the LysR transcriptional regulatory family.</text>
</comment>
<dbReference type="KEGG" id="toy:FO059_15950"/>
<evidence type="ECO:0000256" key="1">
    <source>
        <dbReference type="ARBA" id="ARBA00009437"/>
    </source>
</evidence>
<dbReference type="AlphaFoldDB" id="A0A516X649"/>
<evidence type="ECO:0000313" key="8">
    <source>
        <dbReference type="Proteomes" id="UP000317344"/>
    </source>
</evidence>
<dbReference type="FunFam" id="1.10.10.10:FF:000001">
    <property type="entry name" value="LysR family transcriptional regulator"/>
    <property type="match status" value="1"/>
</dbReference>
<evidence type="ECO:0000256" key="4">
    <source>
        <dbReference type="ARBA" id="ARBA00023159"/>
    </source>
</evidence>
<keyword evidence="5" id="KW-0804">Transcription</keyword>
<keyword evidence="3" id="KW-0238">DNA-binding</keyword>
<dbReference type="Gene3D" id="1.10.10.10">
    <property type="entry name" value="Winged helix-like DNA-binding domain superfamily/Winged helix DNA-binding domain"/>
    <property type="match status" value="1"/>
</dbReference>
<reference evidence="7 8" key="2">
    <citation type="submission" date="2019-07" db="EMBL/GenBank/DDBJ databases">
        <authorList>
            <person name="Huang Y."/>
        </authorList>
    </citation>
    <scope>NUCLEOTIDE SEQUENCE [LARGE SCALE GENOMIC DNA]</scope>
    <source>
        <strain evidence="7 8">HY188</strain>
    </source>
</reference>
<feature type="domain" description="HTH lysR-type" evidence="6">
    <location>
        <begin position="2"/>
        <end position="59"/>
    </location>
</feature>
<dbReference type="SUPFAM" id="SSF53850">
    <property type="entry name" value="Periplasmic binding protein-like II"/>
    <property type="match status" value="1"/>
</dbReference>
<dbReference type="GO" id="GO:0003700">
    <property type="term" value="F:DNA-binding transcription factor activity"/>
    <property type="evidence" value="ECO:0007669"/>
    <property type="project" value="InterPro"/>
</dbReference>
<dbReference type="PROSITE" id="PS50931">
    <property type="entry name" value="HTH_LYSR"/>
    <property type="match status" value="1"/>
</dbReference>
<dbReference type="RefSeq" id="WP_143909944.1">
    <property type="nucleotide sequence ID" value="NZ_CP041765.1"/>
</dbReference>
<dbReference type="Pfam" id="PF03466">
    <property type="entry name" value="LysR_substrate"/>
    <property type="match status" value="1"/>
</dbReference>
<proteinExistence type="inferred from homology"/>
<evidence type="ECO:0000259" key="6">
    <source>
        <dbReference type="PROSITE" id="PS50931"/>
    </source>
</evidence>
<name>A0A516X649_9ACTN</name>
<dbReference type="GO" id="GO:0032993">
    <property type="term" value="C:protein-DNA complex"/>
    <property type="evidence" value="ECO:0007669"/>
    <property type="project" value="TreeGrafter"/>
</dbReference>
<organism evidence="7 8">
    <name type="scientific">Tomitella fengzijianii</name>
    <dbReference type="NCBI Taxonomy" id="2597660"/>
    <lineage>
        <taxon>Bacteria</taxon>
        <taxon>Bacillati</taxon>
        <taxon>Actinomycetota</taxon>
        <taxon>Actinomycetes</taxon>
        <taxon>Mycobacteriales</taxon>
        <taxon>Tomitella</taxon>
    </lineage>
</organism>
<dbReference type="CDD" id="cd08423">
    <property type="entry name" value="PBP2_LTTR_like_6"/>
    <property type="match status" value="1"/>
</dbReference>
<evidence type="ECO:0000313" key="7">
    <source>
        <dbReference type="EMBL" id="QDQ98539.1"/>
    </source>
</evidence>
<dbReference type="OrthoDB" id="4131546at2"/>
<dbReference type="InterPro" id="IPR036388">
    <property type="entry name" value="WH-like_DNA-bd_sf"/>
</dbReference>
<sequence>MLNVERLRALCSVADLGSLAAAAEALHVSASGISQQLGRLEKELGVAVVERQGRGVRLTDAGALLARRGHRILSLLEQAESEVASMHGDVVGALRLGAFVSASRTVLPRAVAALQTQHPHLEVTLAEGEAEWLIPHVLRRQLDLAVVDSWSTLPLEIPQDVSIHFLHRDVADLALPVDHPLASKTVVNLADLSGVPWAAWSEGTGFHDWLVQSLRGQGVEPRIDYRVAEFATHLQFVARGLAAALIPRLAHLPVPAGVRVLPTEPELYREVFALSRRDNDRPTVRAGIAALQGAFVET</sequence>
<dbReference type="SUPFAM" id="SSF46785">
    <property type="entry name" value="Winged helix' DNA-binding domain"/>
    <property type="match status" value="1"/>
</dbReference>
<evidence type="ECO:0000256" key="5">
    <source>
        <dbReference type="ARBA" id="ARBA00023163"/>
    </source>
</evidence>
<dbReference type="InterPro" id="IPR000847">
    <property type="entry name" value="LysR_HTH_N"/>
</dbReference>
<evidence type="ECO:0000256" key="2">
    <source>
        <dbReference type="ARBA" id="ARBA00023015"/>
    </source>
</evidence>
<dbReference type="Proteomes" id="UP000317344">
    <property type="component" value="Chromosome"/>
</dbReference>
<evidence type="ECO:0000256" key="3">
    <source>
        <dbReference type="ARBA" id="ARBA00023125"/>
    </source>
</evidence>
<reference evidence="7 8" key="1">
    <citation type="submission" date="2019-07" db="EMBL/GenBank/DDBJ databases">
        <title>Tomitella cavernea sp. nov., an actinomycete isolated from soil.</title>
        <authorList>
            <person name="Cheng J."/>
        </authorList>
    </citation>
    <scope>NUCLEOTIDE SEQUENCE [LARGE SCALE GENOMIC DNA]</scope>
    <source>
        <strain evidence="7 8">HY188</strain>
    </source>
</reference>
<protein>
    <submittedName>
        <fullName evidence="7">LysR family transcriptional regulator</fullName>
    </submittedName>
</protein>
<dbReference type="InterPro" id="IPR036390">
    <property type="entry name" value="WH_DNA-bd_sf"/>
</dbReference>
<accession>A0A516X649</accession>
<dbReference type="GO" id="GO:0003677">
    <property type="term" value="F:DNA binding"/>
    <property type="evidence" value="ECO:0007669"/>
    <property type="project" value="UniProtKB-KW"/>
</dbReference>
<keyword evidence="8" id="KW-1185">Reference proteome</keyword>
<dbReference type="InterPro" id="IPR005119">
    <property type="entry name" value="LysR_subst-bd"/>
</dbReference>
<dbReference type="PANTHER" id="PTHR30346:SF29">
    <property type="entry name" value="LYSR SUBSTRATE-BINDING"/>
    <property type="match status" value="1"/>
</dbReference>
<dbReference type="PANTHER" id="PTHR30346">
    <property type="entry name" value="TRANSCRIPTIONAL DUAL REGULATOR HCAR-RELATED"/>
    <property type="match status" value="1"/>
</dbReference>
<dbReference type="Gene3D" id="3.40.190.10">
    <property type="entry name" value="Periplasmic binding protein-like II"/>
    <property type="match status" value="2"/>
</dbReference>
<keyword evidence="2" id="KW-0805">Transcription regulation</keyword>
<gene>
    <name evidence="7" type="ORF">FO059_15950</name>
</gene>
<dbReference type="EMBL" id="CP041765">
    <property type="protein sequence ID" value="QDQ98539.1"/>
    <property type="molecule type" value="Genomic_DNA"/>
</dbReference>
<dbReference type="Pfam" id="PF00126">
    <property type="entry name" value="HTH_1"/>
    <property type="match status" value="1"/>
</dbReference>